<dbReference type="OrthoDB" id="5062850at2759"/>
<organism evidence="2 3">
    <name type="scientific">Fusarium duplospermum</name>
    <dbReference type="NCBI Taxonomy" id="1325734"/>
    <lineage>
        <taxon>Eukaryota</taxon>
        <taxon>Fungi</taxon>
        <taxon>Dikarya</taxon>
        <taxon>Ascomycota</taxon>
        <taxon>Pezizomycotina</taxon>
        <taxon>Sordariomycetes</taxon>
        <taxon>Hypocreomycetidae</taxon>
        <taxon>Hypocreales</taxon>
        <taxon>Nectriaceae</taxon>
        <taxon>Fusarium</taxon>
        <taxon>Fusarium solani species complex</taxon>
    </lineage>
</organism>
<feature type="compositionally biased region" description="Acidic residues" evidence="1">
    <location>
        <begin position="294"/>
        <end position="328"/>
    </location>
</feature>
<evidence type="ECO:0000313" key="3">
    <source>
        <dbReference type="Proteomes" id="UP000288168"/>
    </source>
</evidence>
<dbReference type="Proteomes" id="UP000288168">
    <property type="component" value="Unassembled WGS sequence"/>
</dbReference>
<feature type="region of interest" description="Disordered" evidence="1">
    <location>
        <begin position="287"/>
        <end position="330"/>
    </location>
</feature>
<gene>
    <name evidence="2" type="ORF">CEP54_016297</name>
</gene>
<reference evidence="2 3" key="1">
    <citation type="submission" date="2017-06" db="EMBL/GenBank/DDBJ databases">
        <title>Comparative genomic analysis of Ambrosia Fusariam Clade fungi.</title>
        <authorList>
            <person name="Stajich J.E."/>
            <person name="Carrillo J."/>
            <person name="Kijimoto T."/>
            <person name="Eskalen A."/>
            <person name="O'Donnell K."/>
            <person name="Kasson M."/>
        </authorList>
    </citation>
    <scope>NUCLEOTIDE SEQUENCE [LARGE SCALE GENOMIC DNA]</scope>
    <source>
        <strain evidence="2 3">NRRL62584</strain>
    </source>
</reference>
<keyword evidence="3" id="KW-1185">Reference proteome</keyword>
<evidence type="ECO:0000256" key="1">
    <source>
        <dbReference type="SAM" id="MobiDB-lite"/>
    </source>
</evidence>
<accession>A0A428NFK0</accession>
<protein>
    <submittedName>
        <fullName evidence="2">Uncharacterized protein</fullName>
    </submittedName>
</protein>
<evidence type="ECO:0000313" key="2">
    <source>
        <dbReference type="EMBL" id="RSL39577.1"/>
    </source>
</evidence>
<dbReference type="AlphaFoldDB" id="A0A428NFK0"/>
<proteinExistence type="predicted"/>
<sequence length="603" mass="69176">MAAATTSMDSPEIQPPSNAIPRPANLLTLPYELRRAIFCHYFTVEGGYAFNAKSKKLTTVDGGLIELSLTYACRSIAADTNDLPLKLNSITFSTMSCEDLKPWAARFQYLSVFQYLVQSDLLLHLRRYITPEMHSQIALKFPRFLPHLDKVLKRFQEAYGQKTHISPLIGGPSLEFWRRLTKLHMPSHGLMSASSEFISTAEWPNPSLMIKQAITYTLQLVKQQNEGRFAKLSNRAFPRWRGSQSPCRLEDIWLEPWAMPESSLLRSTGQLFKDSAAWKEIDDWHPWPAHLDTDSEASDSDEPEELDDLDELDEGDEGDESDEPDGPDGPEATWLFREKFRFSAAAVAIWFLKRLPNQKRQHLRNVLLSEDHVSVHHPECHVHGLIPFCKENPNLRIERRVNLFHNAFHEVPGLSDLVDMVEKTHDEDIPLTTRSITRCLSGWLLEALDAVDAGMPSTSFTLVLDGEPDVNTCSDIFQQVVHQDIAWEMAYRERLVQGDSPPFFFKDGFVKEGFPEAMEHLINQASVIRCNFHPGQFWDTDRIHKLTEELSSVPLFLWQTRRFRAQPRDIHLPPPLPEWRELLLESFDWKRQEGSTTAEHGPS</sequence>
<comment type="caution">
    <text evidence="2">The sequence shown here is derived from an EMBL/GenBank/DDBJ whole genome shotgun (WGS) entry which is preliminary data.</text>
</comment>
<name>A0A428NFK0_9HYPO</name>
<dbReference type="EMBL" id="NKCI01000610">
    <property type="protein sequence ID" value="RSL39577.1"/>
    <property type="molecule type" value="Genomic_DNA"/>
</dbReference>